<proteinExistence type="predicted"/>
<protein>
    <submittedName>
        <fullName evidence="2">Uncharacterized protein</fullName>
    </submittedName>
</protein>
<dbReference type="Proteomes" id="UP000887013">
    <property type="component" value="Unassembled WGS sequence"/>
</dbReference>
<evidence type="ECO:0000313" key="2">
    <source>
        <dbReference type="EMBL" id="GFT72474.1"/>
    </source>
</evidence>
<feature type="region of interest" description="Disordered" evidence="1">
    <location>
        <begin position="1"/>
        <end position="22"/>
    </location>
</feature>
<accession>A0A8X6PKP0</accession>
<evidence type="ECO:0000313" key="3">
    <source>
        <dbReference type="Proteomes" id="UP000887013"/>
    </source>
</evidence>
<reference evidence="2" key="1">
    <citation type="submission" date="2020-08" db="EMBL/GenBank/DDBJ databases">
        <title>Multicomponent nature underlies the extraordinary mechanical properties of spider dragline silk.</title>
        <authorList>
            <person name="Kono N."/>
            <person name="Nakamura H."/>
            <person name="Mori M."/>
            <person name="Yoshida Y."/>
            <person name="Ohtoshi R."/>
            <person name="Malay A.D."/>
            <person name="Moran D.A.P."/>
            <person name="Tomita M."/>
            <person name="Numata K."/>
            <person name="Arakawa K."/>
        </authorList>
    </citation>
    <scope>NUCLEOTIDE SEQUENCE</scope>
</reference>
<organism evidence="2 3">
    <name type="scientific">Nephila pilipes</name>
    <name type="common">Giant wood spider</name>
    <name type="synonym">Nephila maculata</name>
    <dbReference type="NCBI Taxonomy" id="299642"/>
    <lineage>
        <taxon>Eukaryota</taxon>
        <taxon>Metazoa</taxon>
        <taxon>Ecdysozoa</taxon>
        <taxon>Arthropoda</taxon>
        <taxon>Chelicerata</taxon>
        <taxon>Arachnida</taxon>
        <taxon>Araneae</taxon>
        <taxon>Araneomorphae</taxon>
        <taxon>Entelegynae</taxon>
        <taxon>Araneoidea</taxon>
        <taxon>Nephilidae</taxon>
        <taxon>Nephila</taxon>
    </lineage>
</organism>
<dbReference type="EMBL" id="BMAW01116866">
    <property type="protein sequence ID" value="GFT72474.1"/>
    <property type="molecule type" value="Genomic_DNA"/>
</dbReference>
<keyword evidence="3" id="KW-1185">Reference proteome</keyword>
<gene>
    <name evidence="2" type="ORF">NPIL_67901</name>
</gene>
<comment type="caution">
    <text evidence="2">The sequence shown here is derived from an EMBL/GenBank/DDBJ whole genome shotgun (WGS) entry which is preliminary data.</text>
</comment>
<dbReference type="AlphaFoldDB" id="A0A8X6PKP0"/>
<sequence length="118" mass="13270">MSGRGKGGRLKERSKTRSATRTSISVVIHRLQGNYASSRTRLRGTSQPSCGILTRYSSWRIDLLVRLTTTNEGTITHRIQTAIDFCFPVISQNTFQKELSRDLNTPAQVKSLLKFLTV</sequence>
<evidence type="ECO:0000256" key="1">
    <source>
        <dbReference type="SAM" id="MobiDB-lite"/>
    </source>
</evidence>
<name>A0A8X6PKP0_NEPPI</name>